<name>F4PU13_CACFS</name>
<evidence type="ECO:0000313" key="4">
    <source>
        <dbReference type="EMBL" id="EGG21781.1"/>
    </source>
</evidence>
<proteinExistence type="inferred from homology"/>
<feature type="compositionally biased region" description="Basic and acidic residues" evidence="2">
    <location>
        <begin position="624"/>
        <end position="633"/>
    </location>
</feature>
<feature type="region of interest" description="Disordered" evidence="2">
    <location>
        <begin position="562"/>
        <end position="636"/>
    </location>
</feature>
<evidence type="ECO:0000313" key="5">
    <source>
        <dbReference type="Proteomes" id="UP000007797"/>
    </source>
</evidence>
<feature type="region of interest" description="Disordered" evidence="2">
    <location>
        <begin position="36"/>
        <end position="85"/>
    </location>
</feature>
<dbReference type="Gene3D" id="3.30.760.10">
    <property type="entry name" value="RNA Cap, Translation Initiation Factor Eif4e"/>
    <property type="match status" value="1"/>
</dbReference>
<organism evidence="4 5">
    <name type="scientific">Cavenderia fasciculata</name>
    <name type="common">Slime mold</name>
    <name type="synonym">Dictyostelium fasciculatum</name>
    <dbReference type="NCBI Taxonomy" id="261658"/>
    <lineage>
        <taxon>Eukaryota</taxon>
        <taxon>Amoebozoa</taxon>
        <taxon>Evosea</taxon>
        <taxon>Eumycetozoa</taxon>
        <taxon>Dictyostelia</taxon>
        <taxon>Acytosteliales</taxon>
        <taxon>Cavenderiaceae</taxon>
        <taxon>Cavenderia</taxon>
    </lineage>
</organism>
<dbReference type="PANTHER" id="PTHR11960">
    <property type="entry name" value="EUKARYOTIC TRANSLATION INITIATION FACTOR 4E RELATED"/>
    <property type="match status" value="1"/>
</dbReference>
<dbReference type="InterPro" id="IPR023398">
    <property type="entry name" value="TIF_eIF4e-like"/>
</dbReference>
<feature type="compositionally biased region" description="Basic and acidic residues" evidence="2">
    <location>
        <begin position="562"/>
        <end position="596"/>
    </location>
</feature>
<keyword evidence="3" id="KW-1133">Transmembrane helix</keyword>
<dbReference type="Proteomes" id="UP000007797">
    <property type="component" value="Unassembled WGS sequence"/>
</dbReference>
<feature type="compositionally biased region" description="Polar residues" evidence="2">
    <location>
        <begin position="334"/>
        <end position="345"/>
    </location>
</feature>
<comment type="similarity">
    <text evidence="1">Belongs to the eukaryotic initiation factor 4E family.</text>
</comment>
<reference evidence="5" key="1">
    <citation type="journal article" date="2011" name="Genome Res.">
        <title>Phylogeny-wide analysis of social amoeba genomes highlights ancient origins for complex intercellular communication.</title>
        <authorList>
            <person name="Heidel A.J."/>
            <person name="Lawal H.M."/>
            <person name="Felder M."/>
            <person name="Schilde C."/>
            <person name="Helps N.R."/>
            <person name="Tunggal B."/>
            <person name="Rivero F."/>
            <person name="John U."/>
            <person name="Schleicher M."/>
            <person name="Eichinger L."/>
            <person name="Platzer M."/>
            <person name="Noegel A.A."/>
            <person name="Schaap P."/>
            <person name="Gloeckner G."/>
        </authorList>
    </citation>
    <scope>NUCLEOTIDE SEQUENCE [LARGE SCALE GENOMIC DNA]</scope>
    <source>
        <strain evidence="5">SH3</strain>
    </source>
</reference>
<feature type="compositionally biased region" description="Low complexity" evidence="2">
    <location>
        <begin position="788"/>
        <end position="886"/>
    </location>
</feature>
<keyword evidence="1" id="KW-0648">Protein biosynthesis</keyword>
<dbReference type="GeneID" id="14873173"/>
<evidence type="ECO:0000256" key="1">
    <source>
        <dbReference type="RuleBase" id="RU004374"/>
    </source>
</evidence>
<evidence type="ECO:0000256" key="3">
    <source>
        <dbReference type="SAM" id="Phobius"/>
    </source>
</evidence>
<sequence length="923" mass="103722">MSNYFNVLQQDEDDDFVNIVDESSIEQQKLNIIEKEKEAAAEKEDATTSDNVPTTTATTNATPTNTTTTTTSDEEQVTESFPYKPTKRQDLQFDVQFDFSAEYNEEESAKEFTQPWVVFFDKKNKEKITPAPANPGENDQYLQNIKKIGTFNTLNSLKELWKGLSSPVDSNISIFKEGIEPAWEDVKNKDGGKYSVNYMKDHPEFSRVLNNWFSLLTTIVQESKWEHYSQTNGIVLSFRSWGVSINLWNDNSDNQDAVQALKDTIQNILKVKYAKFSSHNNTIFLKTLKKNDEKKKKTNKMYGKIDHNSNFQSYMQSNNLQVEDGWSIVGSSVSQNKNPWSSTNPARKIKPMQSSSDDLRTRRDQQIAREMQIAKEMQLSKESLSNTTSSSSSSSSEPVPEIPQGVNAWSTGILFGKGPSDKSEQTVPETTTTTSTTSVPSSKIVEQQPAWGAVKNVDWQREIEEGEIVEDDSIVIIAKSEEDKPAAAAVDVQPVVVAAEKPKVNAWATGLFLTQTKPEVDTTIKVIRHEPTPQPQTVKQQELEEGEIVEEQVAVVPEKVEKKKTVEKKEPKKSNNNKKEEKTIVEKKDEKKKDEAFWEQDNNKNNNNEKKEEIDPELPPLPTKKPDREAERKKERRNRFIVPQVSLWEKNDVLKMMETVQEQKQEEEHIATTTAAATVVVAPVAIQERVVISIKPKTEEKKIAIETRKPTEEWIEADKPKKKKQVEEETTEQDNNTAEKVVEKKVEKKKIEKVVITPTPTNIKNKNILSALEVEAPLVVTPKKNKSNQTTAVPVPVTTQNTTTTQSNNNNNSQPQVKKTNTSTTTTTTNNTTTAAAVAKKPTTTTNAPVTTTATTKKTNNNTNNKSVTKATNTTTTTTTKSTSKSKTPSAIETIFTPSLIMNLGIVFVVLLLGFILKYLFSN</sequence>
<keyword evidence="3" id="KW-0472">Membrane</keyword>
<feature type="region of interest" description="Disordered" evidence="2">
    <location>
        <begin position="716"/>
        <end position="739"/>
    </location>
</feature>
<dbReference type="RefSeq" id="XP_004359631.1">
    <property type="nucleotide sequence ID" value="XM_004359574.1"/>
</dbReference>
<dbReference type="Pfam" id="PF01652">
    <property type="entry name" value="IF4E"/>
    <property type="match status" value="1"/>
</dbReference>
<feature type="region of interest" description="Disordered" evidence="2">
    <location>
        <begin position="377"/>
        <end position="444"/>
    </location>
</feature>
<keyword evidence="1 4" id="KW-0396">Initiation factor</keyword>
<feature type="region of interest" description="Disordered" evidence="2">
    <location>
        <begin position="784"/>
        <end position="886"/>
    </location>
</feature>
<feature type="compositionally biased region" description="Low complexity" evidence="2">
    <location>
        <begin position="425"/>
        <end position="442"/>
    </location>
</feature>
<dbReference type="GO" id="GO:0016281">
    <property type="term" value="C:eukaryotic translation initiation factor 4F complex"/>
    <property type="evidence" value="ECO:0007669"/>
    <property type="project" value="TreeGrafter"/>
</dbReference>
<evidence type="ECO:0000256" key="2">
    <source>
        <dbReference type="SAM" id="MobiDB-lite"/>
    </source>
</evidence>
<feature type="compositionally biased region" description="Low complexity" evidence="2">
    <location>
        <begin position="380"/>
        <end position="397"/>
    </location>
</feature>
<feature type="transmembrane region" description="Helical" evidence="3">
    <location>
        <begin position="900"/>
        <end position="921"/>
    </location>
</feature>
<feature type="compositionally biased region" description="Low complexity" evidence="2">
    <location>
        <begin position="48"/>
        <end position="71"/>
    </location>
</feature>
<dbReference type="SUPFAM" id="SSF55418">
    <property type="entry name" value="eIF4e-like"/>
    <property type="match status" value="1"/>
</dbReference>
<dbReference type="PANTHER" id="PTHR11960:SF52">
    <property type="entry name" value="EUKARYOTIC TRANSLATION INITIATION FACTOR 4E FAMILY PROTEIN"/>
    <property type="match status" value="1"/>
</dbReference>
<dbReference type="GO" id="GO:0000340">
    <property type="term" value="F:RNA 7-methylguanosine cap binding"/>
    <property type="evidence" value="ECO:0007669"/>
    <property type="project" value="TreeGrafter"/>
</dbReference>
<dbReference type="OrthoDB" id="590761at2759"/>
<dbReference type="OMA" id="NAWSTGI"/>
<dbReference type="KEGG" id="dfa:DFA_01667"/>
<dbReference type="InterPro" id="IPR001040">
    <property type="entry name" value="TIF_eIF_4E"/>
</dbReference>
<dbReference type="AlphaFoldDB" id="F4PU13"/>
<keyword evidence="3" id="KW-0812">Transmembrane</keyword>
<keyword evidence="1" id="KW-0694">RNA-binding</keyword>
<feature type="compositionally biased region" description="Basic and acidic residues" evidence="2">
    <location>
        <begin position="36"/>
        <end position="46"/>
    </location>
</feature>
<feature type="region of interest" description="Disordered" evidence="2">
    <location>
        <begin position="334"/>
        <end position="363"/>
    </location>
</feature>
<gene>
    <name evidence="4" type="ORF">DFA_01667</name>
</gene>
<keyword evidence="5" id="KW-1185">Reference proteome</keyword>
<protein>
    <submittedName>
        <fullName evidence="4">Eukaryotic translation initiation factor 4E family protein</fullName>
    </submittedName>
</protein>
<accession>F4PU13</accession>
<dbReference type="GO" id="GO:0003743">
    <property type="term" value="F:translation initiation factor activity"/>
    <property type="evidence" value="ECO:0007669"/>
    <property type="project" value="UniProtKB-KW"/>
</dbReference>
<dbReference type="EMBL" id="GL883010">
    <property type="protein sequence ID" value="EGG21781.1"/>
    <property type="molecule type" value="Genomic_DNA"/>
</dbReference>